<dbReference type="Proteomes" id="UP001516023">
    <property type="component" value="Unassembled WGS sequence"/>
</dbReference>
<dbReference type="EMBL" id="JABMIG020000248">
    <property type="protein sequence ID" value="KAL3783907.1"/>
    <property type="molecule type" value="Genomic_DNA"/>
</dbReference>
<accession>A0ABD3P812</accession>
<gene>
    <name evidence="1" type="ORF">HJC23_007645</name>
</gene>
<proteinExistence type="predicted"/>
<reference evidence="1 2" key="1">
    <citation type="journal article" date="2020" name="G3 (Bethesda)">
        <title>Improved Reference Genome for Cyclotella cryptica CCMP332, a Model for Cell Wall Morphogenesis, Salinity Adaptation, and Lipid Production in Diatoms (Bacillariophyta).</title>
        <authorList>
            <person name="Roberts W.R."/>
            <person name="Downey K.M."/>
            <person name="Ruck E.C."/>
            <person name="Traller J.C."/>
            <person name="Alverson A.J."/>
        </authorList>
    </citation>
    <scope>NUCLEOTIDE SEQUENCE [LARGE SCALE GENOMIC DNA]</scope>
    <source>
        <strain evidence="1 2">CCMP332</strain>
    </source>
</reference>
<keyword evidence="2" id="KW-1185">Reference proteome</keyword>
<comment type="caution">
    <text evidence="1">The sequence shown here is derived from an EMBL/GenBank/DDBJ whole genome shotgun (WGS) entry which is preliminary data.</text>
</comment>
<organism evidence="1 2">
    <name type="scientific">Cyclotella cryptica</name>
    <dbReference type="NCBI Taxonomy" id="29204"/>
    <lineage>
        <taxon>Eukaryota</taxon>
        <taxon>Sar</taxon>
        <taxon>Stramenopiles</taxon>
        <taxon>Ochrophyta</taxon>
        <taxon>Bacillariophyta</taxon>
        <taxon>Coscinodiscophyceae</taxon>
        <taxon>Thalassiosirophycidae</taxon>
        <taxon>Stephanodiscales</taxon>
        <taxon>Stephanodiscaceae</taxon>
        <taxon>Cyclotella</taxon>
    </lineage>
</organism>
<evidence type="ECO:0000313" key="1">
    <source>
        <dbReference type="EMBL" id="KAL3783907.1"/>
    </source>
</evidence>
<name>A0ABD3P812_9STRA</name>
<evidence type="ECO:0000313" key="2">
    <source>
        <dbReference type="Proteomes" id="UP001516023"/>
    </source>
</evidence>
<sequence length="60" mass="6823">MRVCRMVEYVEHNNIVPYIYNNGDAYGDGSGGFLFPFLHVASLRNRCSECAIGYSHGRHQ</sequence>
<dbReference type="AlphaFoldDB" id="A0ABD3P812"/>
<protein>
    <submittedName>
        <fullName evidence="1">Uncharacterized protein</fullName>
    </submittedName>
</protein>